<feature type="chain" id="PRO_5002062951" evidence="1">
    <location>
        <begin position="17"/>
        <end position="30"/>
    </location>
</feature>
<dbReference type="EMBL" id="GBRH01167613">
    <property type="protein sequence ID" value="JAE30283.1"/>
    <property type="molecule type" value="Transcribed_RNA"/>
</dbReference>
<accession>A0A0A9HBI2</accession>
<reference evidence="2" key="1">
    <citation type="submission" date="2014-09" db="EMBL/GenBank/DDBJ databases">
        <authorList>
            <person name="Magalhaes I.L.F."/>
            <person name="Oliveira U."/>
            <person name="Santos F.R."/>
            <person name="Vidigal T.H.D.A."/>
            <person name="Brescovit A.D."/>
            <person name="Santos A.J."/>
        </authorList>
    </citation>
    <scope>NUCLEOTIDE SEQUENCE</scope>
    <source>
        <tissue evidence="2">Shoot tissue taken approximately 20 cm above the soil surface</tissue>
    </source>
</reference>
<evidence type="ECO:0000256" key="1">
    <source>
        <dbReference type="SAM" id="SignalP"/>
    </source>
</evidence>
<dbReference type="AlphaFoldDB" id="A0A0A9HBI2"/>
<organism evidence="2">
    <name type="scientific">Arundo donax</name>
    <name type="common">Giant reed</name>
    <name type="synonym">Donax arundinaceus</name>
    <dbReference type="NCBI Taxonomy" id="35708"/>
    <lineage>
        <taxon>Eukaryota</taxon>
        <taxon>Viridiplantae</taxon>
        <taxon>Streptophyta</taxon>
        <taxon>Embryophyta</taxon>
        <taxon>Tracheophyta</taxon>
        <taxon>Spermatophyta</taxon>
        <taxon>Magnoliopsida</taxon>
        <taxon>Liliopsida</taxon>
        <taxon>Poales</taxon>
        <taxon>Poaceae</taxon>
        <taxon>PACMAD clade</taxon>
        <taxon>Arundinoideae</taxon>
        <taxon>Arundineae</taxon>
        <taxon>Arundo</taxon>
    </lineage>
</organism>
<sequence>MFSISLICWKLYCCLGMLLSSSEQISTDTV</sequence>
<protein>
    <submittedName>
        <fullName evidence="2">Uncharacterized protein</fullName>
    </submittedName>
</protein>
<keyword evidence="1" id="KW-0732">Signal</keyword>
<evidence type="ECO:0000313" key="2">
    <source>
        <dbReference type="EMBL" id="JAE30283.1"/>
    </source>
</evidence>
<reference evidence="2" key="2">
    <citation type="journal article" date="2015" name="Data Brief">
        <title>Shoot transcriptome of the giant reed, Arundo donax.</title>
        <authorList>
            <person name="Barrero R.A."/>
            <person name="Guerrero F.D."/>
            <person name="Moolhuijzen P."/>
            <person name="Goolsby J.A."/>
            <person name="Tidwell J."/>
            <person name="Bellgard S.E."/>
            <person name="Bellgard M.I."/>
        </authorList>
    </citation>
    <scope>NUCLEOTIDE SEQUENCE</scope>
    <source>
        <tissue evidence="2">Shoot tissue taken approximately 20 cm above the soil surface</tissue>
    </source>
</reference>
<proteinExistence type="predicted"/>
<feature type="signal peptide" evidence="1">
    <location>
        <begin position="1"/>
        <end position="16"/>
    </location>
</feature>
<name>A0A0A9HBI2_ARUDO</name>